<dbReference type="PIRSF" id="PIRSF039102">
    <property type="entry name" value="Ddl/VanB"/>
    <property type="match status" value="1"/>
</dbReference>
<evidence type="ECO:0000256" key="11">
    <source>
        <dbReference type="ARBA" id="ARBA00022960"/>
    </source>
</evidence>
<evidence type="ECO:0000256" key="7">
    <source>
        <dbReference type="ARBA" id="ARBA00022490"/>
    </source>
</evidence>
<dbReference type="Gene3D" id="3.30.1490.20">
    <property type="entry name" value="ATP-grasp fold, A domain"/>
    <property type="match status" value="1"/>
</dbReference>
<dbReference type="PROSITE" id="PS00843">
    <property type="entry name" value="DALA_DALA_LIGASE_1"/>
    <property type="match status" value="1"/>
</dbReference>
<proteinExistence type="inferred from homology"/>
<dbReference type="NCBIfam" id="NF002378">
    <property type="entry name" value="PRK01372.1"/>
    <property type="match status" value="1"/>
</dbReference>
<dbReference type="PROSITE" id="PS00844">
    <property type="entry name" value="DALA_DALA_LIGASE_2"/>
    <property type="match status" value="1"/>
</dbReference>
<dbReference type="GO" id="GO:0005737">
    <property type="term" value="C:cytoplasm"/>
    <property type="evidence" value="ECO:0007669"/>
    <property type="project" value="UniProtKB-SubCell"/>
</dbReference>
<evidence type="ECO:0000256" key="4">
    <source>
        <dbReference type="ARBA" id="ARBA00004752"/>
    </source>
</evidence>
<evidence type="ECO:0000256" key="3">
    <source>
        <dbReference type="ARBA" id="ARBA00004496"/>
    </source>
</evidence>
<evidence type="ECO:0000256" key="1">
    <source>
        <dbReference type="ARBA" id="ARBA00001936"/>
    </source>
</evidence>
<feature type="binding site" evidence="15">
    <location>
        <position position="269"/>
    </location>
    <ligand>
        <name>Mg(2+)</name>
        <dbReference type="ChEBI" id="CHEBI:18420"/>
        <label>2</label>
    </ligand>
</feature>
<keyword evidence="7" id="KW-0963">Cytoplasm</keyword>
<keyword evidence="9 16" id="KW-0547">Nucleotide-binding</keyword>
<dbReference type="InterPro" id="IPR016185">
    <property type="entry name" value="PreATP-grasp_dom_sf"/>
</dbReference>
<gene>
    <name evidence="18" type="ORF">BK658_25710</name>
</gene>
<dbReference type="EC" id="6.3.2.4" evidence="6"/>
<dbReference type="SUPFAM" id="SSF56059">
    <property type="entry name" value="Glutathione synthetase ATP-binding domain-like"/>
    <property type="match status" value="1"/>
</dbReference>
<dbReference type="InterPro" id="IPR011761">
    <property type="entry name" value="ATP-grasp"/>
</dbReference>
<keyword evidence="15" id="KW-0464">Manganese</keyword>
<evidence type="ECO:0000256" key="2">
    <source>
        <dbReference type="ARBA" id="ARBA00003921"/>
    </source>
</evidence>
<dbReference type="PANTHER" id="PTHR23132">
    <property type="entry name" value="D-ALANINE--D-ALANINE LIGASE"/>
    <property type="match status" value="1"/>
</dbReference>
<dbReference type="EMBL" id="MOBI01000029">
    <property type="protein sequence ID" value="ROM90784.1"/>
    <property type="molecule type" value="Genomic_DNA"/>
</dbReference>
<dbReference type="AlphaFoldDB" id="A0A423GK96"/>
<organism evidence="18 19">
    <name type="scientific">Pseudomonas brassicacearum</name>
    <dbReference type="NCBI Taxonomy" id="930166"/>
    <lineage>
        <taxon>Bacteria</taxon>
        <taxon>Pseudomonadati</taxon>
        <taxon>Pseudomonadota</taxon>
        <taxon>Gammaproteobacteria</taxon>
        <taxon>Pseudomonadales</taxon>
        <taxon>Pseudomonadaceae</taxon>
        <taxon>Pseudomonas</taxon>
    </lineage>
</organism>
<comment type="cofactor">
    <cofactor evidence="15">
        <name>Mg(2+)</name>
        <dbReference type="ChEBI" id="CHEBI:18420"/>
    </cofactor>
    <cofactor evidence="15">
        <name>Mn(2+)</name>
        <dbReference type="ChEBI" id="CHEBI:29035"/>
    </cofactor>
    <text evidence="15">Binds 2 magnesium or manganese ions per subunit.</text>
</comment>
<evidence type="ECO:0000256" key="5">
    <source>
        <dbReference type="ARBA" id="ARBA00010871"/>
    </source>
</evidence>
<dbReference type="SUPFAM" id="SSF52440">
    <property type="entry name" value="PreATP-grasp domain"/>
    <property type="match status" value="1"/>
</dbReference>
<dbReference type="PANTHER" id="PTHR23132:SF23">
    <property type="entry name" value="D-ALANINE--D-ALANINE LIGASE B"/>
    <property type="match status" value="1"/>
</dbReference>
<dbReference type="InterPro" id="IPR005905">
    <property type="entry name" value="D_ala_D_ala"/>
</dbReference>
<evidence type="ECO:0000256" key="9">
    <source>
        <dbReference type="ARBA" id="ARBA00022741"/>
    </source>
</evidence>
<comment type="cofactor">
    <cofactor evidence="1">
        <name>Mn(2+)</name>
        <dbReference type="ChEBI" id="CHEBI:29035"/>
    </cofactor>
</comment>
<evidence type="ECO:0000256" key="12">
    <source>
        <dbReference type="ARBA" id="ARBA00022984"/>
    </source>
</evidence>
<dbReference type="InterPro" id="IPR013815">
    <property type="entry name" value="ATP_grasp_subdomain_1"/>
</dbReference>
<comment type="function">
    <text evidence="2">Cell wall formation.</text>
</comment>
<comment type="subcellular location">
    <subcellularLocation>
        <location evidence="3">Cytoplasm</location>
    </subcellularLocation>
</comment>
<protein>
    <recommendedName>
        <fullName evidence="6">D-alanine--D-alanine ligase</fullName>
        <ecNumber evidence="6">6.3.2.4</ecNumber>
    </recommendedName>
</protein>
<evidence type="ECO:0000256" key="10">
    <source>
        <dbReference type="ARBA" id="ARBA00022840"/>
    </source>
</evidence>
<comment type="similarity">
    <text evidence="5">Belongs to the D-alanine--D-alanine ligase family.</text>
</comment>
<evidence type="ECO:0000256" key="15">
    <source>
        <dbReference type="PIRSR" id="PIRSR039102-3"/>
    </source>
</evidence>
<reference evidence="18 19" key="1">
    <citation type="submission" date="2016-10" db="EMBL/GenBank/DDBJ databases">
        <title>Comparative genome analysis of multiple Pseudomonas spp. focuses on biocontrol and plant growth promoting traits.</title>
        <authorList>
            <person name="Tao X.-Y."/>
            <person name="Taylor C.G."/>
        </authorList>
    </citation>
    <scope>NUCLEOTIDE SEQUENCE [LARGE SCALE GENOMIC DNA]</scope>
    <source>
        <strain evidence="18 19">37D10</strain>
    </source>
</reference>
<evidence type="ECO:0000259" key="17">
    <source>
        <dbReference type="PROSITE" id="PS50975"/>
    </source>
</evidence>
<keyword evidence="15" id="KW-0460">Magnesium</keyword>
<dbReference type="Gene3D" id="3.30.470.20">
    <property type="entry name" value="ATP-grasp fold, B domain"/>
    <property type="match status" value="1"/>
</dbReference>
<evidence type="ECO:0000313" key="18">
    <source>
        <dbReference type="EMBL" id="ROM90784.1"/>
    </source>
</evidence>
<evidence type="ECO:0000313" key="19">
    <source>
        <dbReference type="Proteomes" id="UP000284684"/>
    </source>
</evidence>
<keyword evidence="10 16" id="KW-0067">ATP-binding</keyword>
<keyword evidence="8" id="KW-0436">Ligase</keyword>
<dbReference type="Pfam" id="PF07478">
    <property type="entry name" value="Dala_Dala_lig_C"/>
    <property type="match status" value="1"/>
</dbReference>
<dbReference type="PROSITE" id="PS50975">
    <property type="entry name" value="ATP_GRASP"/>
    <property type="match status" value="1"/>
</dbReference>
<evidence type="ECO:0000256" key="16">
    <source>
        <dbReference type="PROSITE-ProRule" id="PRU00409"/>
    </source>
</evidence>
<comment type="pathway">
    <text evidence="4">Cell wall biogenesis; peptidoglycan biosynthesis.</text>
</comment>
<name>A0A423GK96_9PSED</name>
<dbReference type="GO" id="GO:0046872">
    <property type="term" value="F:metal ion binding"/>
    <property type="evidence" value="ECO:0007669"/>
    <property type="project" value="UniProtKB-KW"/>
</dbReference>
<evidence type="ECO:0000256" key="14">
    <source>
        <dbReference type="ARBA" id="ARBA00047614"/>
    </source>
</evidence>
<accession>A0A423GK96</accession>
<dbReference type="GO" id="GO:0071555">
    <property type="term" value="P:cell wall organization"/>
    <property type="evidence" value="ECO:0007669"/>
    <property type="project" value="UniProtKB-KW"/>
</dbReference>
<dbReference type="Pfam" id="PF01820">
    <property type="entry name" value="Dala_Dala_lig_N"/>
    <property type="match status" value="1"/>
</dbReference>
<evidence type="ECO:0000256" key="6">
    <source>
        <dbReference type="ARBA" id="ARBA00012216"/>
    </source>
</evidence>
<dbReference type="InterPro" id="IPR011127">
    <property type="entry name" value="Dala_Dala_lig_N"/>
</dbReference>
<dbReference type="GO" id="GO:0008716">
    <property type="term" value="F:D-alanine-D-alanine ligase activity"/>
    <property type="evidence" value="ECO:0007669"/>
    <property type="project" value="UniProtKB-EC"/>
</dbReference>
<dbReference type="GO" id="GO:0005524">
    <property type="term" value="F:ATP binding"/>
    <property type="evidence" value="ECO:0007669"/>
    <property type="project" value="UniProtKB-UniRule"/>
</dbReference>
<sequence length="303" mass="32800">MAVTEQRKFLILKGGSSSEREISLKTAAHVEAAFDRMGLDYQSREVNGFSECLSLPLKGVDYVFNALHGGYGEDGTLQAFLDGLDIRYNGAGREASAICMSKVLTRLVASASGVRVPEGVWIPCAETANFSRLQSTLGTSFVVKPDAQGCSIGVSAVNSKDDFDAALSILNKFKGRTLFEELVSGDEITVGVLDGEILPFLLISHTHSLFSYDAKFNSPDTTCYSIAQVPPDVVARVEKDVWRMCCILGIRDYARFDFIIKDGVPFLLEVNTLPGLNSHSVFVKASGLAGMDYDSVIGKIINS</sequence>
<keyword evidence="11" id="KW-0133">Cell shape</keyword>
<dbReference type="InterPro" id="IPR011095">
    <property type="entry name" value="Dala_Dala_lig_C"/>
</dbReference>
<comment type="catalytic activity">
    <reaction evidence="14">
        <text>2 D-alanine + ATP = D-alanyl-D-alanine + ADP + phosphate + H(+)</text>
        <dbReference type="Rhea" id="RHEA:11224"/>
        <dbReference type="ChEBI" id="CHEBI:15378"/>
        <dbReference type="ChEBI" id="CHEBI:30616"/>
        <dbReference type="ChEBI" id="CHEBI:43474"/>
        <dbReference type="ChEBI" id="CHEBI:57416"/>
        <dbReference type="ChEBI" id="CHEBI:57822"/>
        <dbReference type="ChEBI" id="CHEBI:456216"/>
        <dbReference type="EC" id="6.3.2.4"/>
    </reaction>
</comment>
<dbReference type="Gene3D" id="3.40.50.20">
    <property type="match status" value="1"/>
</dbReference>
<dbReference type="GO" id="GO:0008360">
    <property type="term" value="P:regulation of cell shape"/>
    <property type="evidence" value="ECO:0007669"/>
    <property type="project" value="UniProtKB-KW"/>
</dbReference>
<feature type="binding site" evidence="15">
    <location>
        <position position="271"/>
    </location>
    <ligand>
        <name>Mg(2+)</name>
        <dbReference type="ChEBI" id="CHEBI:18420"/>
        <label>2</label>
    </ligand>
</feature>
<keyword evidence="12" id="KW-0573">Peptidoglycan synthesis</keyword>
<evidence type="ECO:0000256" key="13">
    <source>
        <dbReference type="ARBA" id="ARBA00023316"/>
    </source>
</evidence>
<dbReference type="Proteomes" id="UP000284684">
    <property type="component" value="Unassembled WGS sequence"/>
</dbReference>
<feature type="domain" description="ATP-grasp" evidence="17">
    <location>
        <begin position="106"/>
        <end position="302"/>
    </location>
</feature>
<keyword evidence="13" id="KW-0961">Cell wall biogenesis/degradation</keyword>
<dbReference type="UniPathway" id="UPA00219"/>
<dbReference type="GO" id="GO:0009252">
    <property type="term" value="P:peptidoglycan biosynthetic process"/>
    <property type="evidence" value="ECO:0007669"/>
    <property type="project" value="UniProtKB-UniPathway"/>
</dbReference>
<feature type="binding site" evidence="15">
    <location>
        <position position="269"/>
    </location>
    <ligand>
        <name>Mg(2+)</name>
        <dbReference type="ChEBI" id="CHEBI:18420"/>
        <label>1</label>
    </ligand>
</feature>
<keyword evidence="15" id="KW-0479">Metal-binding</keyword>
<evidence type="ECO:0000256" key="8">
    <source>
        <dbReference type="ARBA" id="ARBA00022598"/>
    </source>
</evidence>
<feature type="binding site" evidence="15">
    <location>
        <position position="257"/>
    </location>
    <ligand>
        <name>Mg(2+)</name>
        <dbReference type="ChEBI" id="CHEBI:18420"/>
        <label>1</label>
    </ligand>
</feature>
<dbReference type="InterPro" id="IPR000291">
    <property type="entry name" value="D-Ala_lig_Van_CS"/>
</dbReference>
<comment type="caution">
    <text evidence="18">The sequence shown here is derived from an EMBL/GenBank/DDBJ whole genome shotgun (WGS) entry which is preliminary data.</text>
</comment>